<reference evidence="3" key="1">
    <citation type="submission" date="2012-02" db="EMBL/GenBank/DDBJ databases">
        <title>Genome sequencing of Giardia lamblia Genotypes A2 and B isolates (DH and GS) and comparative analysis with the genomes of Genotypes A1 and E (WB and Pig).</title>
        <authorList>
            <person name="Adam R."/>
            <person name="Dahlstrom E."/>
            <person name="Martens C."/>
            <person name="Bruno D."/>
            <person name="Barbian K."/>
            <person name="Porcella S.F."/>
            <person name="Nash T."/>
        </authorList>
    </citation>
    <scope>NUCLEOTIDE SEQUENCE</scope>
    <source>
        <strain evidence="3">DH</strain>
    </source>
</reference>
<organism evidence="2 3">
    <name type="scientific">Giardia intestinalis</name>
    <name type="common">Giardia lamblia</name>
    <dbReference type="NCBI Taxonomy" id="5741"/>
    <lineage>
        <taxon>Eukaryota</taxon>
        <taxon>Metamonada</taxon>
        <taxon>Diplomonadida</taxon>
        <taxon>Hexamitidae</taxon>
        <taxon>Giardiinae</taxon>
        <taxon>Giardia</taxon>
    </lineage>
</organism>
<dbReference type="VEuPathDB" id="GiardiaDB:QR46_1002"/>
<comment type="caution">
    <text evidence="2">The sequence shown here is derived from an EMBL/GenBank/DDBJ whole genome shotgun (WGS) entry which is preliminary data.</text>
</comment>
<dbReference type="EMBL" id="AHGT01000064">
    <property type="protein sequence ID" value="ESU35896.1"/>
    <property type="molecule type" value="Genomic_DNA"/>
</dbReference>
<dbReference type="Proteomes" id="UP000018320">
    <property type="component" value="Unassembled WGS sequence"/>
</dbReference>
<evidence type="ECO:0000313" key="3">
    <source>
        <dbReference type="Proteomes" id="UP000018320"/>
    </source>
</evidence>
<gene>
    <name evidence="2" type="ORF">DHA2_151551</name>
</gene>
<feature type="region of interest" description="Disordered" evidence="1">
    <location>
        <begin position="117"/>
        <end position="138"/>
    </location>
</feature>
<name>V6TAJ2_GIAIN</name>
<proteinExistence type="predicted"/>
<reference evidence="2 3" key="2">
    <citation type="journal article" date="2013" name="Genome Biol. Evol.">
        <title>Genome sequencing of Giardia lamblia genotypes A2 and B isolates (DH and GS) and comparative analysis with the genomes of genotypes A1 and E (WB and Pig).</title>
        <authorList>
            <person name="Adam R.D."/>
            <person name="Dahlstrom E.W."/>
            <person name="Martens C.A."/>
            <person name="Bruno D.P."/>
            <person name="Barbian K.D."/>
            <person name="Ricklefs S.M."/>
            <person name="Hernandez M.M."/>
            <person name="Narla N.P."/>
            <person name="Patel R.B."/>
            <person name="Porcella S.F."/>
            <person name="Nash T.E."/>
        </authorList>
    </citation>
    <scope>NUCLEOTIDE SEQUENCE [LARGE SCALE GENOMIC DNA]</scope>
    <source>
        <strain evidence="2 3">DH</strain>
    </source>
</reference>
<sequence length="288" mass="31628">VAPLLGQRAAEWASPARSTGDPKEEMKARAIDQLQANIHWKQSYQNRKELEELTTGRTGVSFIAARLSNRAPENLNISAIGYQRRALSPRRSLSKSSPQSSILAPDSLRFLFEESPQQVPTRMKPQELPRANGNSMTREEISQAMSRVRARRAASLNKTYTLDGSPCTLITFNSHLKDEDVDKLNVSLQTRGAGTSIDGGCMRGGALSTVLREIDQIPDQELLCESPRDPISGCVDTAFRSYSRGSSITAPTRPQAQLGFSTMSLKPFFGESTCLNHAAARHRARAIA</sequence>
<protein>
    <submittedName>
        <fullName evidence="2">Uncharacterized protein</fullName>
    </submittedName>
</protein>
<dbReference type="VEuPathDB" id="GiardiaDB:DHA2_151551"/>
<dbReference type="VEuPathDB" id="GiardiaDB:GL50803_0033721"/>
<dbReference type="VEuPathDB" id="GiardiaDB:GL50581_1035"/>
<feature type="non-terminal residue" evidence="2">
    <location>
        <position position="1"/>
    </location>
</feature>
<evidence type="ECO:0000256" key="1">
    <source>
        <dbReference type="SAM" id="MobiDB-lite"/>
    </source>
</evidence>
<feature type="region of interest" description="Disordered" evidence="1">
    <location>
        <begin position="1"/>
        <end position="23"/>
    </location>
</feature>
<accession>V6TAJ2</accession>
<evidence type="ECO:0000313" key="2">
    <source>
        <dbReference type="EMBL" id="ESU35896.1"/>
    </source>
</evidence>
<dbReference type="AlphaFoldDB" id="V6TAJ2"/>